<dbReference type="AlphaFoldDB" id="A0A967EET9"/>
<comment type="caution">
    <text evidence="1">The sequence shown here is derived from an EMBL/GenBank/DDBJ whole genome shotgun (WGS) entry which is preliminary data.</text>
</comment>
<dbReference type="EMBL" id="VIKU02000004">
    <property type="protein sequence ID" value="NHF60708.1"/>
    <property type="molecule type" value="Genomic_DNA"/>
</dbReference>
<gene>
    <name evidence="1" type="ORF">FK220_015235</name>
</gene>
<evidence type="ECO:0000313" key="1">
    <source>
        <dbReference type="EMBL" id="NHF60708.1"/>
    </source>
</evidence>
<reference evidence="1" key="1">
    <citation type="submission" date="2019-07" db="EMBL/GenBank/DDBJ databases">
        <authorList>
            <person name="De-Chao Zhang Q."/>
        </authorList>
    </citation>
    <scope>NUCLEOTIDE SEQUENCE</scope>
    <source>
        <strain evidence="1">TP-CH-4</strain>
    </source>
</reference>
<dbReference type="InterPro" id="IPR011008">
    <property type="entry name" value="Dimeric_a/b-barrel"/>
</dbReference>
<evidence type="ECO:0008006" key="3">
    <source>
        <dbReference type="Google" id="ProtNLM"/>
    </source>
</evidence>
<accession>A0A967EET9</accession>
<reference evidence="1" key="2">
    <citation type="submission" date="2020-03" db="EMBL/GenBank/DDBJ databases">
        <title>Flavobacteriaceae bacterium strain TP-CH-4, a member of the family Flavobacteriaceae isolated from a deep-sea seamount.</title>
        <authorList>
            <person name="Zhang D.-C."/>
        </authorList>
    </citation>
    <scope>NUCLEOTIDE SEQUENCE</scope>
    <source>
        <strain evidence="1">TP-CH-4</strain>
    </source>
</reference>
<organism evidence="1 2">
    <name type="scientific">Pelagihabitans pacificus</name>
    <dbReference type="NCBI Taxonomy" id="2696054"/>
    <lineage>
        <taxon>Bacteria</taxon>
        <taxon>Pseudomonadati</taxon>
        <taxon>Bacteroidota</taxon>
        <taxon>Flavobacteriia</taxon>
        <taxon>Flavobacteriales</taxon>
        <taxon>Flavobacteriaceae</taxon>
        <taxon>Pelagihabitans</taxon>
    </lineage>
</organism>
<evidence type="ECO:0000313" key="2">
    <source>
        <dbReference type="Proteomes" id="UP000707206"/>
    </source>
</evidence>
<proteinExistence type="predicted"/>
<name>A0A967EET9_9FLAO</name>
<sequence length="105" mass="12113">MTNLVCIEVVRFKGNPAFSTVQVQEAMAKTNAYIKEFDGFIKRTISVNEEGEFLDIVYWESMQQAKNAAIELQQNPKIMEHFKVIDFSTVTMKHFNSFSNSSKHE</sequence>
<dbReference type="SUPFAM" id="SSF54909">
    <property type="entry name" value="Dimeric alpha+beta barrel"/>
    <property type="match status" value="1"/>
</dbReference>
<keyword evidence="2" id="KW-1185">Reference proteome</keyword>
<dbReference type="RefSeq" id="WP_152575194.1">
    <property type="nucleotide sequence ID" value="NZ_VIKU02000004.1"/>
</dbReference>
<dbReference type="Proteomes" id="UP000707206">
    <property type="component" value="Unassembled WGS sequence"/>
</dbReference>
<protein>
    <recommendedName>
        <fullName evidence="3">ABM domain-containing protein</fullName>
    </recommendedName>
</protein>